<keyword evidence="8" id="KW-1185">Reference proteome</keyword>
<feature type="domain" description="Brix" evidence="6">
    <location>
        <begin position="34"/>
        <end position="234"/>
    </location>
</feature>
<evidence type="ECO:0000256" key="4">
    <source>
        <dbReference type="RuleBase" id="RU367086"/>
    </source>
</evidence>
<feature type="compositionally biased region" description="Basic residues" evidence="5">
    <location>
        <begin position="244"/>
        <end position="253"/>
    </location>
</feature>
<dbReference type="PROSITE" id="PS50833">
    <property type="entry name" value="BRIX"/>
    <property type="match status" value="1"/>
</dbReference>
<evidence type="ECO:0000313" key="7">
    <source>
        <dbReference type="EMBL" id="KAJ8603010.1"/>
    </source>
</evidence>
<comment type="subcellular location">
    <subcellularLocation>
        <location evidence="1 4">Nucleus</location>
        <location evidence="1 4">Nucleolus</location>
    </subcellularLocation>
</comment>
<evidence type="ECO:0000256" key="1">
    <source>
        <dbReference type="ARBA" id="ARBA00004604"/>
    </source>
</evidence>
<dbReference type="GO" id="GO:0019843">
    <property type="term" value="F:rRNA binding"/>
    <property type="evidence" value="ECO:0007669"/>
    <property type="project" value="UniProtKB-UniRule"/>
</dbReference>
<sequence>MTKPRSATHDGRRVTARGKRFLESRAPKVHEDAKVALLLRGPRTSERATAAVQSVSQLKKPDAVYLNRRREVRPFDDASSVERLAQQYDAVLFGIASHSKKRPDNLTLGRLYDGSLLDMFEFGVLEEGGTLNKMLGTKPCLVFVGEWDADDLTKRLRNFFLDFFRGADVDKVNLAGLEHVLVVAMTREPAIRIAISPNRLRLRKSGTTIPTVNLEESGKPLVLDLRRHHSPSLDLWKTALKQPKQLKPKKRKNISTTPLRDTVGKVHVGRQDIDALQARKVKALKRSHHASEE</sequence>
<gene>
    <name evidence="7" type="ORF">CTAYLR_001551</name>
</gene>
<dbReference type="EMBL" id="JAQMWT010000362">
    <property type="protein sequence ID" value="KAJ8603010.1"/>
    <property type="molecule type" value="Genomic_DNA"/>
</dbReference>
<organism evidence="7 8">
    <name type="scientific">Chrysophaeum taylorii</name>
    <dbReference type="NCBI Taxonomy" id="2483200"/>
    <lineage>
        <taxon>Eukaryota</taxon>
        <taxon>Sar</taxon>
        <taxon>Stramenopiles</taxon>
        <taxon>Ochrophyta</taxon>
        <taxon>Pelagophyceae</taxon>
        <taxon>Pelagomonadales</taxon>
        <taxon>Pelagomonadaceae</taxon>
        <taxon>Chrysophaeum</taxon>
    </lineage>
</organism>
<dbReference type="PANTHER" id="PTHR12728:SF0">
    <property type="entry name" value="RIBOSOME PRODUCTION FACTOR 2 HOMOLOG"/>
    <property type="match status" value="1"/>
</dbReference>
<feature type="region of interest" description="Disordered" evidence="5">
    <location>
        <begin position="244"/>
        <end position="263"/>
    </location>
</feature>
<dbReference type="AlphaFoldDB" id="A0AAD7UFC2"/>
<dbReference type="PANTHER" id="PTHR12728">
    <property type="entry name" value="BRIX DOMAIN CONTAINING PROTEIN"/>
    <property type="match status" value="1"/>
</dbReference>
<dbReference type="GO" id="GO:0000027">
    <property type="term" value="P:ribosomal large subunit assembly"/>
    <property type="evidence" value="ECO:0007669"/>
    <property type="project" value="InterPro"/>
</dbReference>
<comment type="similarity">
    <text evidence="2 4">Belongs to the RPF2 family.</text>
</comment>
<evidence type="ECO:0000259" key="6">
    <source>
        <dbReference type="PROSITE" id="PS50833"/>
    </source>
</evidence>
<comment type="caution">
    <text evidence="7">The sequence shown here is derived from an EMBL/GenBank/DDBJ whole genome shotgun (WGS) entry which is preliminary data.</text>
</comment>
<reference evidence="7" key="1">
    <citation type="submission" date="2023-01" db="EMBL/GenBank/DDBJ databases">
        <title>Metagenome sequencing of chrysophaentin producing Chrysophaeum taylorii.</title>
        <authorList>
            <person name="Davison J."/>
            <person name="Bewley C."/>
        </authorList>
    </citation>
    <scope>NUCLEOTIDE SEQUENCE</scope>
    <source>
        <strain evidence="7">NIES-1699</strain>
    </source>
</reference>
<keyword evidence="3 4" id="KW-0539">Nucleus</keyword>
<evidence type="ECO:0000256" key="5">
    <source>
        <dbReference type="SAM" id="MobiDB-lite"/>
    </source>
</evidence>
<dbReference type="InterPro" id="IPR007109">
    <property type="entry name" value="Brix"/>
</dbReference>
<dbReference type="Proteomes" id="UP001230188">
    <property type="component" value="Unassembled WGS sequence"/>
</dbReference>
<evidence type="ECO:0000313" key="8">
    <source>
        <dbReference type="Proteomes" id="UP001230188"/>
    </source>
</evidence>
<dbReference type="GO" id="GO:0005730">
    <property type="term" value="C:nucleolus"/>
    <property type="evidence" value="ECO:0007669"/>
    <property type="project" value="UniProtKB-SubCell"/>
</dbReference>
<evidence type="ECO:0000256" key="3">
    <source>
        <dbReference type="ARBA" id="ARBA00023242"/>
    </source>
</evidence>
<name>A0AAD7UFC2_9STRA</name>
<dbReference type="Pfam" id="PF04427">
    <property type="entry name" value="Brix"/>
    <property type="match status" value="1"/>
</dbReference>
<dbReference type="GO" id="GO:0000463">
    <property type="term" value="P:maturation of LSU-rRNA from tricistronic rRNA transcript (SSU-rRNA, 5.8S rRNA, LSU-rRNA)"/>
    <property type="evidence" value="ECO:0007669"/>
    <property type="project" value="TreeGrafter"/>
</dbReference>
<proteinExistence type="inferred from homology"/>
<protein>
    <recommendedName>
        <fullName evidence="4">Ribosome production factor 2 homolog</fullName>
    </recommendedName>
    <alternativeName>
        <fullName evidence="4">Ribosome biogenesis protein RPF2 homolog</fullName>
    </alternativeName>
</protein>
<accession>A0AAD7UFC2</accession>
<evidence type="ECO:0000256" key="2">
    <source>
        <dbReference type="ARBA" id="ARBA00010782"/>
    </source>
</evidence>
<dbReference type="InterPro" id="IPR039770">
    <property type="entry name" value="Rpf2"/>
</dbReference>
<dbReference type="SMART" id="SM00879">
    <property type="entry name" value="Brix"/>
    <property type="match status" value="1"/>
</dbReference>